<evidence type="ECO:0000313" key="2">
    <source>
        <dbReference type="Proteomes" id="UP000316584"/>
    </source>
</evidence>
<keyword evidence="2" id="KW-1185">Reference proteome</keyword>
<protein>
    <submittedName>
        <fullName evidence="1">Uncharacterized protein</fullName>
    </submittedName>
</protein>
<dbReference type="Proteomes" id="UP000316584">
    <property type="component" value="Chromosome"/>
</dbReference>
<dbReference type="RefSeq" id="WP_144891418.1">
    <property type="nucleotide sequence ID" value="NZ_CP042218.1"/>
</dbReference>
<dbReference type="AlphaFoldDB" id="A0A518N3V6"/>
<name>A0A518N3V6_9GAMM</name>
<reference evidence="1 2" key="1">
    <citation type="submission" date="2019-07" db="EMBL/GenBank/DDBJ databases">
        <title>Full genome sequence of Luteimonas sp. Gr-4.</title>
        <authorList>
            <person name="Im W.-T."/>
        </authorList>
    </citation>
    <scope>NUCLEOTIDE SEQUENCE [LARGE SCALE GENOMIC DNA]</scope>
    <source>
        <strain evidence="1 2">Gr-4</strain>
    </source>
</reference>
<gene>
    <name evidence="1" type="ORF">FPZ22_06310</name>
</gene>
<dbReference type="OrthoDB" id="378730at2"/>
<proteinExistence type="predicted"/>
<evidence type="ECO:0000313" key="1">
    <source>
        <dbReference type="EMBL" id="QDW66557.1"/>
    </source>
</evidence>
<dbReference type="EMBL" id="CP042218">
    <property type="protein sequence ID" value="QDW66557.1"/>
    <property type="molecule type" value="Genomic_DNA"/>
</dbReference>
<organism evidence="1 2">
    <name type="scientific">Luteimonas granuli</name>
    <dbReference type="NCBI Taxonomy" id="1176533"/>
    <lineage>
        <taxon>Bacteria</taxon>
        <taxon>Pseudomonadati</taxon>
        <taxon>Pseudomonadota</taxon>
        <taxon>Gammaproteobacteria</taxon>
        <taxon>Lysobacterales</taxon>
        <taxon>Lysobacteraceae</taxon>
        <taxon>Luteimonas</taxon>
    </lineage>
</organism>
<accession>A0A518N3V6</accession>
<sequence>MNTVSRLASVVCVGLGLVGASTEVAAERILIVHDEDTGVSRTYTPPIGVFTLSEVGEILRVTVGEQFGEVSASVLPGFWFMSFVAPPGERLSPGVYRNAGCLSPYRTGRAPSMEIADNPVCLDGDTVWGEFAIRQLDYDAAGAVRGVELTFTQRVGSASAPALTGELRIDTNPLSLTVDSPAAFAWGRIAQENHGDTSLFTLTGTTAGIDYTASVIKDLWSIAITPPPGMLLEAGRTYTTRNFADGRSAGLLILRGADVSQSCADASGLLKVRAIETATSGEVTGLHADFHYKCTLNGPPLRGTIRYHL</sequence>
<dbReference type="KEGG" id="lug:FPZ22_06310"/>